<feature type="chain" id="PRO_5046366968" evidence="1">
    <location>
        <begin position="36"/>
        <end position="907"/>
    </location>
</feature>
<evidence type="ECO:0000313" key="4">
    <source>
        <dbReference type="Proteomes" id="UP000199405"/>
    </source>
</evidence>
<evidence type="ECO:0000259" key="2">
    <source>
        <dbReference type="Pfam" id="PF01833"/>
    </source>
</evidence>
<organism evidence="3 4">
    <name type="scientific">Micromonospora tulbaghiae</name>
    <dbReference type="NCBI Taxonomy" id="479978"/>
    <lineage>
        <taxon>Bacteria</taxon>
        <taxon>Bacillati</taxon>
        <taxon>Actinomycetota</taxon>
        <taxon>Actinomycetes</taxon>
        <taxon>Micromonosporales</taxon>
        <taxon>Micromonosporaceae</taxon>
        <taxon>Micromonospora</taxon>
    </lineage>
</organism>
<dbReference type="InterPro" id="IPR014756">
    <property type="entry name" value="Ig_E-set"/>
</dbReference>
<evidence type="ECO:0000313" key="3">
    <source>
        <dbReference type="EMBL" id="SCF17875.1"/>
    </source>
</evidence>
<protein>
    <submittedName>
        <fullName evidence="3">IPT/TIG domain-containing protein</fullName>
    </submittedName>
</protein>
<gene>
    <name evidence="3" type="ORF">GA0070562_0939</name>
</gene>
<dbReference type="InterPro" id="IPR002909">
    <property type="entry name" value="IPT_dom"/>
</dbReference>
<keyword evidence="1" id="KW-0732">Signal</keyword>
<proteinExistence type="predicted"/>
<feature type="domain" description="IPT/TIG" evidence="2">
    <location>
        <begin position="634"/>
        <end position="715"/>
    </location>
</feature>
<dbReference type="EMBL" id="FMCQ01000017">
    <property type="protein sequence ID" value="SCF17875.1"/>
    <property type="molecule type" value="Genomic_DNA"/>
</dbReference>
<feature type="signal peptide" evidence="1">
    <location>
        <begin position="1"/>
        <end position="35"/>
    </location>
</feature>
<comment type="caution">
    <text evidence="3">The sequence shown here is derived from an EMBL/GenBank/DDBJ whole genome shotgun (WGS) entry which is preliminary data.</text>
</comment>
<dbReference type="PROSITE" id="PS51257">
    <property type="entry name" value="PROKAR_LIPOPROTEIN"/>
    <property type="match status" value="1"/>
</dbReference>
<name>A0ABY0KZZ6_9ACTN</name>
<dbReference type="InterPro" id="IPR013783">
    <property type="entry name" value="Ig-like_fold"/>
</dbReference>
<dbReference type="SUPFAM" id="SSF81296">
    <property type="entry name" value="E set domains"/>
    <property type="match status" value="1"/>
</dbReference>
<accession>A0ABY0KZZ6</accession>
<reference evidence="3 4" key="1">
    <citation type="submission" date="2016-06" db="EMBL/GenBank/DDBJ databases">
        <authorList>
            <person name="Varghese N."/>
            <person name="Submissions Spin"/>
        </authorList>
    </citation>
    <scope>NUCLEOTIDE SEQUENCE [LARGE SCALE GENOMIC DNA]</scope>
    <source>
        <strain evidence="3 4">DSM 45142</strain>
    </source>
</reference>
<dbReference type="Gene3D" id="2.60.40.2700">
    <property type="match status" value="2"/>
</dbReference>
<dbReference type="Gene3D" id="2.60.40.10">
    <property type="entry name" value="Immunoglobulins"/>
    <property type="match status" value="2"/>
</dbReference>
<dbReference type="Pfam" id="PF01833">
    <property type="entry name" value="TIG"/>
    <property type="match status" value="1"/>
</dbReference>
<sequence>MRTFAPMFGRPLATATTFAVGCAMVVGAGATPAAAAVGGPTDLTTAGRACEAQAPGPYLSPVRLNDANAVVLRGTYSGTPQSADPQADFQVWDVTTPDAPQQWLTGLAPENNQVYIQLEDPDRQRHGITYAWRVRVLDGADASPWSGTCYFTIDRIGGPAPDVASVKYPSGDWEHAGGAVGDAGSFTFTSTSDDTVSYQYRFSGADDEYAEVPAEGLGGPATVTWTPQDASQQSVSVYAIDRAGNWSERNVYEFWVRETRPSVFSSAYPDWSTNLDYGVGVPGAFEFTSNVPGTESFAWRIDGDGPSGSVATGGDRTVTAMIAPTRAGRQTLYVRSVTADGATHPERAYTFVVDNAPRVTGDVDRYVIIGSSLRFHLAPRMPEVTSYLYWTRDYNGNEPDEKTVLPAGTDGTADLTWTATSESTQALYVQSRSADGTLSEPRFISISVSGASPYVTRSGGEVVGSTATFTARTEMANVAEYEVLLNRDPSTRQVLPAAADGTVTFRYTLTKRGYTYVTVVARNAAGVQTTEGGTSWSVTDSPVVVSTDFPSSGSGKFAPGTFTFKPRQLGAVKYTYQMPGAEGTVAAAADGTATITWTPSDAGYHTLYVKSVTADGAESLQTYYSFYVAPDPLTVTSVSPASVETGAVRTITITGSGFHQEDQVTVTPSGGTAIVATVRSVSADRRTLTADVDLTSAGVGKASVSVRPDEWSDQVSLADAFSITGAQALRSVTAPAVTGTVAVGATVGASTGEWSPAASAYTYQWAADGTAISGATGATYVIPASLLGKRLTVAVTATKPGYASGRATSQATVPVAKGPALQATVKPTITGTPRVGQTVQATTGTWTPAADSYRYEWRVGGELTGTTTKTLTLTAAMRGKAVTVTVVAVKAGYANGRAASAPVTVRA</sequence>
<dbReference type="Proteomes" id="UP000199405">
    <property type="component" value="Unassembled WGS sequence"/>
</dbReference>
<keyword evidence="4" id="KW-1185">Reference proteome</keyword>
<evidence type="ECO:0000256" key="1">
    <source>
        <dbReference type="SAM" id="SignalP"/>
    </source>
</evidence>